<dbReference type="EMBL" id="CP097504">
    <property type="protein sequence ID" value="URD85708.1"/>
    <property type="molecule type" value="Genomic_DNA"/>
</dbReference>
<gene>
    <name evidence="2" type="ORF">MUK42_24204</name>
</gene>
<dbReference type="Proteomes" id="UP001055439">
    <property type="component" value="Chromosome 2"/>
</dbReference>
<reference evidence="2" key="1">
    <citation type="submission" date="2022-05" db="EMBL/GenBank/DDBJ databases">
        <title>The Musa troglodytarum L. genome provides insights into the mechanism of non-climacteric behaviour and enrichment of carotenoids.</title>
        <authorList>
            <person name="Wang J."/>
        </authorList>
    </citation>
    <scope>NUCLEOTIDE SEQUENCE</scope>
    <source>
        <tissue evidence="2">Leaf</tissue>
    </source>
</reference>
<accession>A0A9E7JLR5</accession>
<proteinExistence type="predicted"/>
<dbReference type="AlphaFoldDB" id="A0A9E7JLR5"/>
<evidence type="ECO:0000256" key="1">
    <source>
        <dbReference type="SAM" id="MobiDB-lite"/>
    </source>
</evidence>
<sequence>MEQRAETAAGAAEGQRNTGARTRFLGATRREKAIRLRSPSKLRTTLATDCLTERLLSDWCRMGNNCLPSRSHVTGFAHCQCHAMMLEHGCPEISAQN</sequence>
<feature type="region of interest" description="Disordered" evidence="1">
    <location>
        <begin position="1"/>
        <end position="26"/>
    </location>
</feature>
<evidence type="ECO:0000313" key="2">
    <source>
        <dbReference type="EMBL" id="URD85708.1"/>
    </source>
</evidence>
<keyword evidence="3" id="KW-1185">Reference proteome</keyword>
<name>A0A9E7JLR5_9LILI</name>
<evidence type="ECO:0000313" key="3">
    <source>
        <dbReference type="Proteomes" id="UP001055439"/>
    </source>
</evidence>
<protein>
    <submittedName>
        <fullName evidence="2">Uncharacterized protein</fullName>
    </submittedName>
</protein>
<organism evidence="2 3">
    <name type="scientific">Musa troglodytarum</name>
    <name type="common">fe'i banana</name>
    <dbReference type="NCBI Taxonomy" id="320322"/>
    <lineage>
        <taxon>Eukaryota</taxon>
        <taxon>Viridiplantae</taxon>
        <taxon>Streptophyta</taxon>
        <taxon>Embryophyta</taxon>
        <taxon>Tracheophyta</taxon>
        <taxon>Spermatophyta</taxon>
        <taxon>Magnoliopsida</taxon>
        <taxon>Liliopsida</taxon>
        <taxon>Zingiberales</taxon>
        <taxon>Musaceae</taxon>
        <taxon>Musa</taxon>
    </lineage>
</organism>